<organism evidence="2 3">
    <name type="scientific">Microthlaspi erraticum</name>
    <dbReference type="NCBI Taxonomy" id="1685480"/>
    <lineage>
        <taxon>Eukaryota</taxon>
        <taxon>Viridiplantae</taxon>
        <taxon>Streptophyta</taxon>
        <taxon>Embryophyta</taxon>
        <taxon>Tracheophyta</taxon>
        <taxon>Spermatophyta</taxon>
        <taxon>Magnoliopsida</taxon>
        <taxon>eudicotyledons</taxon>
        <taxon>Gunneridae</taxon>
        <taxon>Pentapetalae</taxon>
        <taxon>rosids</taxon>
        <taxon>malvids</taxon>
        <taxon>Brassicales</taxon>
        <taxon>Brassicaceae</taxon>
        <taxon>Coluteocarpeae</taxon>
        <taxon>Microthlaspi</taxon>
    </lineage>
</organism>
<sequence length="1151" mass="130490">MTTLSWGRFGLSSNLPQLLGFCLWISSQSITVEVTIESGESFIYTAVYASNDFDTRKELWLSLRDTYSSFNLAARPWMVNGDFNEILLPSETSNPAILRTNRAMRLFGDCLTDVGLFDLPFHGPAYTWTNHQPTSPIGKKIDRCLVNGNWLATFPTSHCSFEAPLFSDHTPCVINLITKPPNYGTRSFRFYNMLLKLPSFLETVQEAWNEAGDSATTLSSLCFKLKSLKRPMKSLCKEKFSGIENRVFEAADQLKAIQMVSLQDPSPSNLLLEKSARENWLLLRQAEESFFKQRSRVKWLSEGDFNTSFFHKVMKARNAENSVKYLTRPDGTRAETSQEIHMHAVNYYESIMTSVRGFFSPDLPDFLELLQLPICSHAHLVILTKEITAEEIKLSLARMPSSKTPGPDGFPAEFFRASWGILGAEITATILSFFRSPFMPKALNSTSLVLLQKRPEADELKDYRPISCLNTIYKLITRLLAGKLKSILPEMIVPNQTAFVKDRLLLENVLLASEVIKGYHKLNLSPRMTLKVDISKAFDSVRWDFILSVLQAHKVPSVYLQAIRSCICSPTFSITINGTTSGYFKGKTGLRQGDPLSPSLFVMVMNVLSLMLNKAASEGIFAYHPGCEILKLTHLSFADDLLIFLEGNLDSLKGVFQVLKQFEELSGLVVNISKTSLFCSGIDFSVLADIEASVGLCPSALPIRYLGLPLCTRKLSMADCDPLITQIRKKLNSWTHRLLSLAGRYTLLSSVIPGIVGFWSSAFFLPKAVIRKINSMSSAFFWHGSTDSARGAKVSWHDISFPKKEGGLGLRNLKTWNDTCGLKLIWMLFFRAGSIWVAWIRQKYLSHSPFWALNGKNSGFSWMFRQILKLRVKASSLIRTVIGNGDDTFFWWDPWTPYGPLIHYIGGDGPYAMGIPLFSTVSELKTTQGWKLPPPRSEKQLNLHVFVTTLTPSVSSDHTVWVIDEVIQKSFSSRQVWNCIREKKPEVPWANTIWHKARIPKHAFTAWLFVLNRNPTLDRITRWDFELEQTCLLCGLEAESRNHLFFSCTFSRQVWEVILLKLGIQSPLYQWDVVLQWLPAATGSGDLSLALLQAWQACIYEVWCERNRRFHLGVTFPVRKIIRLVLLVVKDRTLGLVQQNQDRQSLLLCWS</sequence>
<dbReference type="PANTHER" id="PTHR33116:SF80">
    <property type="entry name" value="REVERSE TRANSCRIPTASE ZINC-BINDING DOMAIN-CONTAINING PROTEIN"/>
    <property type="match status" value="1"/>
</dbReference>
<dbReference type="PROSITE" id="PS50878">
    <property type="entry name" value="RT_POL"/>
    <property type="match status" value="1"/>
</dbReference>
<dbReference type="InterPro" id="IPR043502">
    <property type="entry name" value="DNA/RNA_pol_sf"/>
</dbReference>
<dbReference type="SUPFAM" id="SSF56219">
    <property type="entry name" value="DNase I-like"/>
    <property type="match status" value="1"/>
</dbReference>
<dbReference type="GO" id="GO:0003824">
    <property type="term" value="F:catalytic activity"/>
    <property type="evidence" value="ECO:0007669"/>
    <property type="project" value="InterPro"/>
</dbReference>
<evidence type="ECO:0000259" key="1">
    <source>
        <dbReference type="PROSITE" id="PS50878"/>
    </source>
</evidence>
<name>A0A6D2L4N4_9BRAS</name>
<dbReference type="Pfam" id="PF00078">
    <property type="entry name" value="RVT_1"/>
    <property type="match status" value="1"/>
</dbReference>
<evidence type="ECO:0000313" key="2">
    <source>
        <dbReference type="EMBL" id="CAA7061592.1"/>
    </source>
</evidence>
<dbReference type="Proteomes" id="UP000467841">
    <property type="component" value="Unassembled WGS sequence"/>
</dbReference>
<proteinExistence type="predicted"/>
<dbReference type="InterPro" id="IPR036691">
    <property type="entry name" value="Endo/exonu/phosph_ase_sf"/>
</dbReference>
<dbReference type="SUPFAM" id="SSF56672">
    <property type="entry name" value="DNA/RNA polymerases"/>
    <property type="match status" value="1"/>
</dbReference>
<dbReference type="Pfam" id="PF13966">
    <property type="entry name" value="zf-RVT"/>
    <property type="match status" value="1"/>
</dbReference>
<dbReference type="InterPro" id="IPR005135">
    <property type="entry name" value="Endo/exonuclease/phosphatase"/>
</dbReference>
<dbReference type="OrthoDB" id="1609566at2759"/>
<comment type="caution">
    <text evidence="2">The sequence shown here is derived from an EMBL/GenBank/DDBJ whole genome shotgun (WGS) entry which is preliminary data.</text>
</comment>
<dbReference type="EMBL" id="CACVBM020001884">
    <property type="protein sequence ID" value="CAA7061592.1"/>
    <property type="molecule type" value="Genomic_DNA"/>
</dbReference>
<dbReference type="AlphaFoldDB" id="A0A6D2L4N4"/>
<keyword evidence="3" id="KW-1185">Reference proteome</keyword>
<dbReference type="Gene3D" id="3.60.10.10">
    <property type="entry name" value="Endonuclease/exonuclease/phosphatase"/>
    <property type="match status" value="1"/>
</dbReference>
<feature type="domain" description="Reverse transcriptase" evidence="1">
    <location>
        <begin position="432"/>
        <end position="710"/>
    </location>
</feature>
<accession>A0A6D2L4N4</accession>
<dbReference type="PANTHER" id="PTHR33116">
    <property type="entry name" value="REVERSE TRANSCRIPTASE ZINC-BINDING DOMAIN-CONTAINING PROTEIN-RELATED-RELATED"/>
    <property type="match status" value="1"/>
</dbReference>
<dbReference type="InterPro" id="IPR000477">
    <property type="entry name" value="RT_dom"/>
</dbReference>
<dbReference type="Pfam" id="PF03372">
    <property type="entry name" value="Exo_endo_phos"/>
    <property type="match status" value="1"/>
</dbReference>
<dbReference type="InterPro" id="IPR026960">
    <property type="entry name" value="RVT-Znf"/>
</dbReference>
<gene>
    <name evidence="2" type="ORF">MERR_LOCUS48828</name>
</gene>
<dbReference type="CDD" id="cd01650">
    <property type="entry name" value="RT_nLTR_like"/>
    <property type="match status" value="1"/>
</dbReference>
<protein>
    <recommendedName>
        <fullName evidence="1">Reverse transcriptase domain-containing protein</fullName>
    </recommendedName>
</protein>
<reference evidence="2" key="1">
    <citation type="submission" date="2020-01" db="EMBL/GenBank/DDBJ databases">
        <authorList>
            <person name="Mishra B."/>
        </authorList>
    </citation>
    <scope>NUCLEOTIDE SEQUENCE [LARGE SCALE GENOMIC DNA]</scope>
</reference>
<evidence type="ECO:0000313" key="3">
    <source>
        <dbReference type="Proteomes" id="UP000467841"/>
    </source>
</evidence>